<comment type="caution">
    <text evidence="6">The sequence shown here is derived from an EMBL/GenBank/DDBJ whole genome shotgun (WGS) entry which is preliminary data.</text>
</comment>
<keyword evidence="2" id="KW-0597">Phosphoprotein</keyword>
<dbReference type="GO" id="GO:0005829">
    <property type="term" value="C:cytosol"/>
    <property type="evidence" value="ECO:0007669"/>
    <property type="project" value="TreeGrafter"/>
</dbReference>
<dbReference type="SMART" id="SM00448">
    <property type="entry name" value="REC"/>
    <property type="match status" value="1"/>
</dbReference>
<dbReference type="SMART" id="SM00862">
    <property type="entry name" value="Trans_reg_C"/>
    <property type="match status" value="1"/>
</dbReference>
<feature type="modified residue" description="4-aspartylphosphate" evidence="2">
    <location>
        <position position="51"/>
    </location>
</feature>
<dbReference type="InterPro" id="IPR001867">
    <property type="entry name" value="OmpR/PhoB-type_DNA-bd"/>
</dbReference>
<name>A0A3S5CYF3_9BRAD</name>
<keyword evidence="1 3" id="KW-0238">DNA-binding</keyword>
<feature type="DNA-binding region" description="OmpR/PhoB-type" evidence="3">
    <location>
        <begin position="124"/>
        <end position="222"/>
    </location>
</feature>
<reference evidence="7" key="1">
    <citation type="submission" date="2018-10" db="EMBL/GenBank/DDBJ databases">
        <authorList>
            <person name="Peiro R."/>
            <person name="Begona"/>
            <person name="Cbmso G."/>
            <person name="Lopez M."/>
            <person name="Gonzalez S."/>
            <person name="Sacristan E."/>
            <person name="Castillo E."/>
        </authorList>
    </citation>
    <scope>NUCLEOTIDE SEQUENCE [LARGE SCALE GENOMIC DNA]</scope>
</reference>
<dbReference type="AlphaFoldDB" id="A0A3S5CYF3"/>
<dbReference type="SUPFAM" id="SSF52172">
    <property type="entry name" value="CheY-like"/>
    <property type="match status" value="1"/>
</dbReference>
<dbReference type="CDD" id="cd00383">
    <property type="entry name" value="trans_reg_C"/>
    <property type="match status" value="1"/>
</dbReference>
<dbReference type="RefSeq" id="WP_129609304.1">
    <property type="nucleotide sequence ID" value="NZ_UWOC01000147.1"/>
</dbReference>
<evidence type="ECO:0000256" key="2">
    <source>
        <dbReference type="PROSITE-ProRule" id="PRU00169"/>
    </source>
</evidence>
<dbReference type="Pfam" id="PF00072">
    <property type="entry name" value="Response_reg"/>
    <property type="match status" value="1"/>
</dbReference>
<dbReference type="PROSITE" id="PS50110">
    <property type="entry name" value="RESPONSE_REGULATORY"/>
    <property type="match status" value="1"/>
</dbReference>
<dbReference type="Pfam" id="PF00486">
    <property type="entry name" value="Trans_reg_C"/>
    <property type="match status" value="1"/>
</dbReference>
<dbReference type="PROSITE" id="PS51755">
    <property type="entry name" value="OMPR_PHOB"/>
    <property type="match status" value="1"/>
</dbReference>
<dbReference type="InterPro" id="IPR036388">
    <property type="entry name" value="WH-like_DNA-bd_sf"/>
</dbReference>
<accession>A0A3S5CYF3</accession>
<keyword evidence="7" id="KW-1185">Reference proteome</keyword>
<evidence type="ECO:0000259" key="4">
    <source>
        <dbReference type="PROSITE" id="PS50110"/>
    </source>
</evidence>
<evidence type="ECO:0000313" key="6">
    <source>
        <dbReference type="EMBL" id="VCU09402.1"/>
    </source>
</evidence>
<dbReference type="EMBL" id="UWOC01000147">
    <property type="protein sequence ID" value="VCU09402.1"/>
    <property type="molecule type" value="Genomic_DNA"/>
</dbReference>
<dbReference type="PANTHER" id="PTHR48111:SF36">
    <property type="entry name" value="TRANSCRIPTIONAL REGULATORY PROTEIN CUTR"/>
    <property type="match status" value="1"/>
</dbReference>
<evidence type="ECO:0000313" key="7">
    <source>
        <dbReference type="Proteomes" id="UP000289200"/>
    </source>
</evidence>
<dbReference type="GO" id="GO:0006355">
    <property type="term" value="P:regulation of DNA-templated transcription"/>
    <property type="evidence" value="ECO:0007669"/>
    <property type="project" value="InterPro"/>
</dbReference>
<dbReference type="Proteomes" id="UP000289200">
    <property type="component" value="Unassembled WGS sequence"/>
</dbReference>
<gene>
    <name evidence="6" type="primary">qseB_1</name>
    <name evidence="6" type="ORF">RHODGE_RHODGE_02574</name>
</gene>
<dbReference type="GO" id="GO:0032993">
    <property type="term" value="C:protein-DNA complex"/>
    <property type="evidence" value="ECO:0007669"/>
    <property type="project" value="TreeGrafter"/>
</dbReference>
<feature type="domain" description="Response regulatory" evidence="4">
    <location>
        <begin position="2"/>
        <end position="116"/>
    </location>
</feature>
<protein>
    <submittedName>
        <fullName evidence="6">Transcriptional regulatory protein QseB</fullName>
    </submittedName>
</protein>
<dbReference type="PANTHER" id="PTHR48111">
    <property type="entry name" value="REGULATOR OF RPOS"/>
    <property type="match status" value="1"/>
</dbReference>
<dbReference type="Gene3D" id="3.40.50.2300">
    <property type="match status" value="1"/>
</dbReference>
<organism evidence="6 7">
    <name type="scientific">Rhodoplanes serenus</name>
    <dbReference type="NCBI Taxonomy" id="200615"/>
    <lineage>
        <taxon>Bacteria</taxon>
        <taxon>Pseudomonadati</taxon>
        <taxon>Pseudomonadota</taxon>
        <taxon>Alphaproteobacteria</taxon>
        <taxon>Hyphomicrobiales</taxon>
        <taxon>Nitrobacteraceae</taxon>
        <taxon>Rhodoplanes</taxon>
    </lineage>
</organism>
<evidence type="ECO:0000256" key="3">
    <source>
        <dbReference type="PROSITE-ProRule" id="PRU01091"/>
    </source>
</evidence>
<dbReference type="InterPro" id="IPR011006">
    <property type="entry name" value="CheY-like_superfamily"/>
</dbReference>
<evidence type="ECO:0000259" key="5">
    <source>
        <dbReference type="PROSITE" id="PS51755"/>
    </source>
</evidence>
<dbReference type="InterPro" id="IPR039420">
    <property type="entry name" value="WalR-like"/>
</dbReference>
<dbReference type="Gene3D" id="1.10.10.10">
    <property type="entry name" value="Winged helix-like DNA-binding domain superfamily/Winged helix DNA-binding domain"/>
    <property type="match status" value="1"/>
</dbReference>
<dbReference type="GO" id="GO:0000156">
    <property type="term" value="F:phosphorelay response regulator activity"/>
    <property type="evidence" value="ECO:0007669"/>
    <property type="project" value="TreeGrafter"/>
</dbReference>
<feature type="domain" description="OmpR/PhoB-type" evidence="5">
    <location>
        <begin position="124"/>
        <end position="222"/>
    </location>
</feature>
<sequence>MRVLIVEDNEELARLVVGGLGKAGHAADHAATAAEARHILAVETYDAVVLDLGLPDADGLAIVREMRARQDPTAILVLTARAGVDDRVEGLRSGADDYLVKPFAFEELVARIEALSRRPRAMHGLVLRLANLSLDTTGRQAFIDDEPHILSARELAVLEILLRRKGRVVPKKLVEDQLFGASGDLSSNAVEVYVHRLRRQLAERNAHVTIHTVRGVGYMIAEAKA</sequence>
<evidence type="ECO:0000256" key="1">
    <source>
        <dbReference type="ARBA" id="ARBA00023125"/>
    </source>
</evidence>
<dbReference type="Gene3D" id="6.10.250.690">
    <property type="match status" value="1"/>
</dbReference>
<dbReference type="GO" id="GO:0000976">
    <property type="term" value="F:transcription cis-regulatory region binding"/>
    <property type="evidence" value="ECO:0007669"/>
    <property type="project" value="TreeGrafter"/>
</dbReference>
<dbReference type="InterPro" id="IPR001789">
    <property type="entry name" value="Sig_transdc_resp-reg_receiver"/>
</dbReference>
<proteinExistence type="predicted"/>
<dbReference type="OrthoDB" id="9802426at2"/>